<dbReference type="InterPro" id="IPR001128">
    <property type="entry name" value="Cyt_P450"/>
</dbReference>
<comment type="cofactor">
    <cofactor evidence="1">
        <name>heme</name>
        <dbReference type="ChEBI" id="CHEBI:30413"/>
    </cofactor>
</comment>
<evidence type="ECO:0000256" key="8">
    <source>
        <dbReference type="RuleBase" id="RU000461"/>
    </source>
</evidence>
<dbReference type="AlphaFoldDB" id="A0A9N9VGX2"/>
<dbReference type="InterPro" id="IPR017972">
    <property type="entry name" value="Cyt_P450_CS"/>
</dbReference>
<dbReference type="GO" id="GO:0020037">
    <property type="term" value="F:heme binding"/>
    <property type="evidence" value="ECO:0007669"/>
    <property type="project" value="InterPro"/>
</dbReference>
<dbReference type="PANTHER" id="PTHR46206:SF1">
    <property type="entry name" value="P450, PUTATIVE (EUROFUNG)-RELATED"/>
    <property type="match status" value="1"/>
</dbReference>
<keyword evidence="9" id="KW-1133">Transmembrane helix</keyword>
<evidence type="ECO:0000256" key="3">
    <source>
        <dbReference type="ARBA" id="ARBA00022617"/>
    </source>
</evidence>
<dbReference type="GO" id="GO:0005506">
    <property type="term" value="F:iron ion binding"/>
    <property type="evidence" value="ECO:0007669"/>
    <property type="project" value="InterPro"/>
</dbReference>
<name>A0A9N9VGX2_9HYPO</name>
<sequence length="562" mass="64267">MLTAVIYDLLGPSSFFALCILLTILSSVIYMFCSSIFGDTVKFPKSLPLIHERPSSSRFSIRTRLSYYLNCTSMYNEIWKKISQFSSKGIPVLAPSLGSRKEIFLPHKSIKWFMSQPKEVLGMWEGFNEVFQLRHSLGHEKYMLDTWAVDVSRRVMTQDLEEFIDPMREELELAINSILGMDTETWKPLDLKDTMRTIINRSASRFVVGLPLCRDDGYLKSSLNSIESIVSAAGALGIMPSFIRPLLGRLSTYTALKRLESRCRTVLQDRFAHIAKNPDDKSQDPVDLLQRMLRVASVNRPEEMNVPSMIRRLVMANLGFIFQAGFAGTNVIRNILESDPKHDTINILREEAQRFRDASGGDPSHLWTRSNISRMIFADSAARETLRIHTFTSRAMVRQVMVDGLHSDTGMPLPRGSLLSFVSQPMHTDPDHFPDPHSYEPFRFVKLRNEEDNRAKEASQQPDQNDAFADKARNDAGGNWNPHAFISTARLLIFGRGRTSCPGRFLVEFQLKILIYNLMLNYDIKFADEIDQRPTNIWICEFLFPRKGVNILVKRRTGTHDI</sequence>
<keyword evidence="9" id="KW-0472">Membrane</keyword>
<keyword evidence="3 8" id="KW-0349">Heme</keyword>
<feature type="transmembrane region" description="Helical" evidence="9">
    <location>
        <begin position="15"/>
        <end position="37"/>
    </location>
</feature>
<dbReference type="SUPFAM" id="SSF48264">
    <property type="entry name" value="Cytochrome P450"/>
    <property type="match status" value="1"/>
</dbReference>
<keyword evidence="5 8" id="KW-0560">Oxidoreductase</keyword>
<keyword evidence="11" id="KW-1185">Reference proteome</keyword>
<dbReference type="Gene3D" id="1.10.630.10">
    <property type="entry name" value="Cytochrome P450"/>
    <property type="match status" value="1"/>
</dbReference>
<evidence type="ECO:0000256" key="9">
    <source>
        <dbReference type="SAM" id="Phobius"/>
    </source>
</evidence>
<gene>
    <name evidence="10" type="ORF">CRHIZ90672A_00005032</name>
</gene>
<comment type="caution">
    <text evidence="10">The sequence shown here is derived from an EMBL/GenBank/DDBJ whole genome shotgun (WGS) entry which is preliminary data.</text>
</comment>
<organism evidence="10 11">
    <name type="scientific">Clonostachys rhizophaga</name>
    <dbReference type="NCBI Taxonomy" id="160324"/>
    <lineage>
        <taxon>Eukaryota</taxon>
        <taxon>Fungi</taxon>
        <taxon>Dikarya</taxon>
        <taxon>Ascomycota</taxon>
        <taxon>Pezizomycotina</taxon>
        <taxon>Sordariomycetes</taxon>
        <taxon>Hypocreomycetidae</taxon>
        <taxon>Hypocreales</taxon>
        <taxon>Bionectriaceae</taxon>
        <taxon>Clonostachys</taxon>
    </lineage>
</organism>
<evidence type="ECO:0000313" key="10">
    <source>
        <dbReference type="EMBL" id="CAH0024888.1"/>
    </source>
</evidence>
<protein>
    <recommendedName>
        <fullName evidence="12">Cytochrome P450</fullName>
    </recommendedName>
</protein>
<dbReference type="PROSITE" id="PS00086">
    <property type="entry name" value="CYTOCHROME_P450"/>
    <property type="match status" value="1"/>
</dbReference>
<evidence type="ECO:0000256" key="5">
    <source>
        <dbReference type="ARBA" id="ARBA00023002"/>
    </source>
</evidence>
<keyword evidence="7 8" id="KW-0503">Monooxygenase</keyword>
<comment type="similarity">
    <text evidence="2 8">Belongs to the cytochrome P450 family.</text>
</comment>
<accession>A0A9N9VGX2</accession>
<evidence type="ECO:0000256" key="2">
    <source>
        <dbReference type="ARBA" id="ARBA00010617"/>
    </source>
</evidence>
<evidence type="ECO:0000256" key="7">
    <source>
        <dbReference type="ARBA" id="ARBA00023033"/>
    </source>
</evidence>
<evidence type="ECO:0008006" key="12">
    <source>
        <dbReference type="Google" id="ProtNLM"/>
    </source>
</evidence>
<dbReference type="PANTHER" id="PTHR46206">
    <property type="entry name" value="CYTOCHROME P450"/>
    <property type="match status" value="1"/>
</dbReference>
<keyword evidence="6 8" id="KW-0408">Iron</keyword>
<proteinExistence type="inferred from homology"/>
<dbReference type="CDD" id="cd11041">
    <property type="entry name" value="CYP503A1-like"/>
    <property type="match status" value="1"/>
</dbReference>
<keyword evidence="9" id="KW-0812">Transmembrane</keyword>
<dbReference type="GO" id="GO:0016705">
    <property type="term" value="F:oxidoreductase activity, acting on paired donors, with incorporation or reduction of molecular oxygen"/>
    <property type="evidence" value="ECO:0007669"/>
    <property type="project" value="InterPro"/>
</dbReference>
<dbReference type="OrthoDB" id="1844152at2759"/>
<dbReference type="Proteomes" id="UP000696573">
    <property type="component" value="Unassembled WGS sequence"/>
</dbReference>
<evidence type="ECO:0000256" key="6">
    <source>
        <dbReference type="ARBA" id="ARBA00023004"/>
    </source>
</evidence>
<dbReference type="EMBL" id="CABFNQ020000702">
    <property type="protein sequence ID" value="CAH0024888.1"/>
    <property type="molecule type" value="Genomic_DNA"/>
</dbReference>
<keyword evidence="4 8" id="KW-0479">Metal-binding</keyword>
<dbReference type="GO" id="GO:0004497">
    <property type="term" value="F:monooxygenase activity"/>
    <property type="evidence" value="ECO:0007669"/>
    <property type="project" value="UniProtKB-KW"/>
</dbReference>
<evidence type="ECO:0000256" key="1">
    <source>
        <dbReference type="ARBA" id="ARBA00001971"/>
    </source>
</evidence>
<evidence type="ECO:0000313" key="11">
    <source>
        <dbReference type="Proteomes" id="UP000696573"/>
    </source>
</evidence>
<dbReference type="Pfam" id="PF00067">
    <property type="entry name" value="p450"/>
    <property type="match status" value="1"/>
</dbReference>
<reference evidence="10" key="1">
    <citation type="submission" date="2021-10" db="EMBL/GenBank/DDBJ databases">
        <authorList>
            <person name="Piombo E."/>
        </authorList>
    </citation>
    <scope>NUCLEOTIDE SEQUENCE</scope>
</reference>
<dbReference type="InterPro" id="IPR036396">
    <property type="entry name" value="Cyt_P450_sf"/>
</dbReference>
<evidence type="ECO:0000256" key="4">
    <source>
        <dbReference type="ARBA" id="ARBA00022723"/>
    </source>
</evidence>